<feature type="domain" description="DUF305" evidence="2">
    <location>
        <begin position="54"/>
        <end position="219"/>
    </location>
</feature>
<dbReference type="PANTHER" id="PTHR36933">
    <property type="entry name" value="SLL0788 PROTEIN"/>
    <property type="match status" value="1"/>
</dbReference>
<evidence type="ECO:0000313" key="3">
    <source>
        <dbReference type="EMBL" id="GAA4697225.1"/>
    </source>
</evidence>
<feature type="chain" id="PRO_5046807145" evidence="1">
    <location>
        <begin position="22"/>
        <end position="222"/>
    </location>
</feature>
<reference evidence="4" key="1">
    <citation type="journal article" date="2019" name="Int. J. Syst. Evol. Microbiol.">
        <title>The Global Catalogue of Microorganisms (GCM) 10K type strain sequencing project: providing services to taxonomists for standard genome sequencing and annotation.</title>
        <authorList>
            <consortium name="The Broad Institute Genomics Platform"/>
            <consortium name="The Broad Institute Genome Sequencing Center for Infectious Disease"/>
            <person name="Wu L."/>
            <person name="Ma J."/>
        </authorList>
    </citation>
    <scope>NUCLEOTIDE SEQUENCE [LARGE SCALE GENOMIC DNA]</scope>
    <source>
        <strain evidence="4">JCM 18055</strain>
    </source>
</reference>
<dbReference type="RefSeq" id="WP_345382066.1">
    <property type="nucleotide sequence ID" value="NZ_BAABIC010000013.1"/>
</dbReference>
<sequence>MNSKSVLGVLGTAAATVVLVAACSGSSGTVTGASATPGATATTSATAAAHNAADVAFVRGMIPHHAQAVQMSEMAAQQASDEQVKQLATRIQQAQGPEIEQMRGLLAAWGEPDTGAAGTSGSMGGMDHGNMGHGGSATSMPMAQGMSGMMTEQQMQQMQQASGTQFDRMFLEMMTEHHNGAVQMARTELAQGQNPEAEALAQKIIDDQQAEITEMQQLLSTL</sequence>
<comment type="caution">
    <text evidence="3">The sequence shown here is derived from an EMBL/GenBank/DDBJ whole genome shotgun (WGS) entry which is preliminary data.</text>
</comment>
<accession>A0ABP8WXJ3</accession>
<dbReference type="PROSITE" id="PS51257">
    <property type="entry name" value="PROKAR_LIPOPROTEIN"/>
    <property type="match status" value="1"/>
</dbReference>
<dbReference type="Proteomes" id="UP001500325">
    <property type="component" value="Unassembled WGS sequence"/>
</dbReference>
<dbReference type="Pfam" id="PF03713">
    <property type="entry name" value="DUF305"/>
    <property type="match status" value="1"/>
</dbReference>
<dbReference type="EMBL" id="BAABIC010000013">
    <property type="protein sequence ID" value="GAA4697225.1"/>
    <property type="molecule type" value="Genomic_DNA"/>
</dbReference>
<keyword evidence="4" id="KW-1185">Reference proteome</keyword>
<proteinExistence type="predicted"/>
<feature type="signal peptide" evidence="1">
    <location>
        <begin position="1"/>
        <end position="21"/>
    </location>
</feature>
<protein>
    <submittedName>
        <fullName evidence="3">DUF305 domain-containing protein</fullName>
    </submittedName>
</protein>
<evidence type="ECO:0000313" key="4">
    <source>
        <dbReference type="Proteomes" id="UP001500325"/>
    </source>
</evidence>
<evidence type="ECO:0000259" key="2">
    <source>
        <dbReference type="Pfam" id="PF03713"/>
    </source>
</evidence>
<name>A0ABP8WXJ3_9PSEU</name>
<evidence type="ECO:0000256" key="1">
    <source>
        <dbReference type="SAM" id="SignalP"/>
    </source>
</evidence>
<gene>
    <name evidence="3" type="ORF">GCM10023215_39240</name>
</gene>
<dbReference type="InterPro" id="IPR005183">
    <property type="entry name" value="DUF305_CopM-like"/>
</dbReference>
<organism evidence="3 4">
    <name type="scientific">Pseudonocardia yuanmonensis</name>
    <dbReference type="NCBI Taxonomy" id="1095914"/>
    <lineage>
        <taxon>Bacteria</taxon>
        <taxon>Bacillati</taxon>
        <taxon>Actinomycetota</taxon>
        <taxon>Actinomycetes</taxon>
        <taxon>Pseudonocardiales</taxon>
        <taxon>Pseudonocardiaceae</taxon>
        <taxon>Pseudonocardia</taxon>
    </lineage>
</organism>
<dbReference type="Gene3D" id="1.20.1260.10">
    <property type="match status" value="1"/>
</dbReference>
<keyword evidence="1" id="KW-0732">Signal</keyword>
<dbReference type="PANTHER" id="PTHR36933:SF1">
    <property type="entry name" value="SLL0788 PROTEIN"/>
    <property type="match status" value="1"/>
</dbReference>
<dbReference type="InterPro" id="IPR012347">
    <property type="entry name" value="Ferritin-like"/>
</dbReference>